<gene>
    <name evidence="13" type="ORF">Sspor_24270</name>
</gene>
<keyword evidence="11" id="KW-1133">Transmembrane helix</keyword>
<dbReference type="Gene3D" id="3.90.550.10">
    <property type="entry name" value="Spore Coat Polysaccharide Biosynthesis Protein SpsA, Chain A"/>
    <property type="match status" value="1"/>
</dbReference>
<evidence type="ECO:0000256" key="9">
    <source>
        <dbReference type="ARBA" id="ARBA00040345"/>
    </source>
</evidence>
<comment type="caution">
    <text evidence="13">The sequence shown here is derived from an EMBL/GenBank/DDBJ whole genome shotgun (WGS) entry which is preliminary data.</text>
</comment>
<keyword evidence="3" id="KW-0328">Glycosyltransferase</keyword>
<evidence type="ECO:0000256" key="7">
    <source>
        <dbReference type="ARBA" id="ARBA00037904"/>
    </source>
</evidence>
<dbReference type="Pfam" id="PF00535">
    <property type="entry name" value="Glycos_transf_2"/>
    <property type="match status" value="1"/>
</dbReference>
<evidence type="ECO:0000256" key="11">
    <source>
        <dbReference type="SAM" id="Phobius"/>
    </source>
</evidence>
<proteinExistence type="inferred from homology"/>
<comment type="pathway">
    <text evidence="7">Carotenoid biosynthesis; staphyloxanthin biosynthesis; staphyloxanthin from farnesyl diphosphate: step 4/5.</text>
</comment>
<keyword evidence="11" id="KW-0812">Transmembrane</keyword>
<sequence length="308" mass="33135">MHTARVTSIVIPAHNEGRVIGRLLDALLADTTPVSGPDIVVVCNGCTDDTARVAGERGDRVRVVEIPTPSKHLALRAGDEHARGFPRLYVDADVVVGAADVRALVGVLGRSPELLAAAPGRDIPLGGCAWPVRAYYRVWQRLPAVREGLFGRGVIAVTEPGHARIAALPPLMADDLAASLAFGPGERRVVEEARVIVRPPRTWSDLIRRKVRAATSSAEYERFRAARRAETPSGTPQQGPGQVAERASEQTARTGTADLRALLWARPALLPGVVVFVVAALAARRGSRKAIRDQDFSTWLRDESSREG</sequence>
<evidence type="ECO:0000256" key="6">
    <source>
        <dbReference type="ARBA" id="ARBA00037281"/>
    </source>
</evidence>
<evidence type="ECO:0000256" key="2">
    <source>
        <dbReference type="ARBA" id="ARBA00022475"/>
    </source>
</evidence>
<evidence type="ECO:0000259" key="12">
    <source>
        <dbReference type="Pfam" id="PF00535"/>
    </source>
</evidence>
<evidence type="ECO:0000256" key="4">
    <source>
        <dbReference type="ARBA" id="ARBA00022679"/>
    </source>
</evidence>
<organism evidence="13 14">
    <name type="scientific">Streptomyces spororaveus</name>
    <dbReference type="NCBI Taxonomy" id="284039"/>
    <lineage>
        <taxon>Bacteria</taxon>
        <taxon>Bacillati</taxon>
        <taxon>Actinomycetota</taxon>
        <taxon>Actinomycetes</taxon>
        <taxon>Kitasatosporales</taxon>
        <taxon>Streptomycetaceae</taxon>
        <taxon>Streptomyces</taxon>
    </lineage>
</organism>
<evidence type="ECO:0000256" key="1">
    <source>
        <dbReference type="ARBA" id="ARBA00004236"/>
    </source>
</evidence>
<keyword evidence="4" id="KW-0808">Transferase</keyword>
<evidence type="ECO:0000256" key="5">
    <source>
        <dbReference type="ARBA" id="ARBA00023136"/>
    </source>
</evidence>
<evidence type="ECO:0000256" key="10">
    <source>
        <dbReference type="SAM" id="MobiDB-lite"/>
    </source>
</evidence>
<dbReference type="InterPro" id="IPR001173">
    <property type="entry name" value="Glyco_trans_2-like"/>
</dbReference>
<evidence type="ECO:0000256" key="3">
    <source>
        <dbReference type="ARBA" id="ARBA00022676"/>
    </source>
</evidence>
<name>A0ABQ3T8Y6_9ACTN</name>
<keyword evidence="14" id="KW-1185">Reference proteome</keyword>
<keyword evidence="2" id="KW-1003">Cell membrane</keyword>
<comment type="function">
    <text evidence="6">Catalyzes the glycosylation of 4,4'-diaponeurosporenoate, i.e. the esterification of glucose at the C1'' position with the carboxyl group of 4,4'-diaponeurosporenic acid, to form glycosyl-4,4'-diaponeurosporenoate. This is a step in the biosynthesis of staphyloxanthin, an orange pigment present in most staphylococci strains.</text>
</comment>
<reference evidence="14" key="1">
    <citation type="submission" date="2023-07" db="EMBL/GenBank/DDBJ databases">
        <title>Whole genome shotgun sequence of Streptomyces spororaveus NBRC 15456.</title>
        <authorList>
            <person name="Komaki H."/>
            <person name="Tamura T."/>
        </authorList>
    </citation>
    <scope>NUCLEOTIDE SEQUENCE [LARGE SCALE GENOMIC DNA]</scope>
    <source>
        <strain evidence="14">NBRC 15456</strain>
    </source>
</reference>
<accession>A0ABQ3T8Y6</accession>
<feature type="domain" description="Glycosyltransferase 2-like" evidence="12">
    <location>
        <begin position="8"/>
        <end position="113"/>
    </location>
</feature>
<feature type="transmembrane region" description="Helical" evidence="11">
    <location>
        <begin position="263"/>
        <end position="283"/>
    </location>
</feature>
<feature type="region of interest" description="Disordered" evidence="10">
    <location>
        <begin position="225"/>
        <end position="251"/>
    </location>
</feature>
<dbReference type="SUPFAM" id="SSF53448">
    <property type="entry name" value="Nucleotide-diphospho-sugar transferases"/>
    <property type="match status" value="1"/>
</dbReference>
<dbReference type="Proteomes" id="UP000608522">
    <property type="component" value="Unassembled WGS sequence"/>
</dbReference>
<evidence type="ECO:0000313" key="14">
    <source>
        <dbReference type="Proteomes" id="UP000608522"/>
    </source>
</evidence>
<dbReference type="EMBL" id="BNED01000005">
    <property type="protein sequence ID" value="GHI76866.1"/>
    <property type="molecule type" value="Genomic_DNA"/>
</dbReference>
<dbReference type="PANTHER" id="PTHR43646">
    <property type="entry name" value="GLYCOSYLTRANSFERASE"/>
    <property type="match status" value="1"/>
</dbReference>
<evidence type="ECO:0000313" key="13">
    <source>
        <dbReference type="EMBL" id="GHI76866.1"/>
    </source>
</evidence>
<keyword evidence="5 11" id="KW-0472">Membrane</keyword>
<dbReference type="PANTHER" id="PTHR43646:SF2">
    <property type="entry name" value="GLYCOSYLTRANSFERASE 2-LIKE DOMAIN-CONTAINING PROTEIN"/>
    <property type="match status" value="1"/>
</dbReference>
<comment type="subcellular location">
    <subcellularLocation>
        <location evidence="1">Cell membrane</location>
    </subcellularLocation>
</comment>
<protein>
    <recommendedName>
        <fullName evidence="9">4,4'-diaponeurosporenoate glycosyltransferase</fullName>
    </recommendedName>
</protein>
<evidence type="ECO:0000256" key="8">
    <source>
        <dbReference type="ARBA" id="ARBA00038120"/>
    </source>
</evidence>
<dbReference type="InterPro" id="IPR029044">
    <property type="entry name" value="Nucleotide-diphossugar_trans"/>
</dbReference>
<comment type="similarity">
    <text evidence="8">Belongs to the glycosyltransferase 2 family. CrtQ subfamily.</text>
</comment>